<organism evidence="2">
    <name type="scientific">marine sediment metagenome</name>
    <dbReference type="NCBI Taxonomy" id="412755"/>
    <lineage>
        <taxon>unclassified sequences</taxon>
        <taxon>metagenomes</taxon>
        <taxon>ecological metagenomes</taxon>
    </lineage>
</organism>
<dbReference type="SUPFAM" id="SSF52129">
    <property type="entry name" value="Caspase-like"/>
    <property type="match status" value="1"/>
</dbReference>
<name>X1QBK4_9ZZZZ</name>
<gene>
    <name evidence="2" type="ORF">S06H3_57601</name>
</gene>
<dbReference type="InterPro" id="IPR029030">
    <property type="entry name" value="Caspase-like_dom_sf"/>
</dbReference>
<evidence type="ECO:0000259" key="1">
    <source>
        <dbReference type="Pfam" id="PF01364"/>
    </source>
</evidence>
<dbReference type="GO" id="GO:0008234">
    <property type="term" value="F:cysteine-type peptidase activity"/>
    <property type="evidence" value="ECO:0007669"/>
    <property type="project" value="InterPro"/>
</dbReference>
<proteinExistence type="predicted"/>
<sequence length="221" mass="23659">TDVPKVRNGNKLPLALFCSCGVGRFEDTRWECVAEELLRSEAGGVIAAIAATKGTGAGSNKLLADSLVRAFRNIKDLNAGDLFFSIATQSSLYVLFGDPGTPLLFPTARSLSSQVDSFITGDTAVISFEPPVTSGKWFSSAYGSWVRKTSSGITETYYAKGELLYRARGGLDAGGRTLRFIVPAGISKGDSAYWHVVCADEDSIYTYLIDGIEVDSVGWTV</sequence>
<feature type="domain" description="Gingipain" evidence="1">
    <location>
        <begin position="1"/>
        <end position="102"/>
    </location>
</feature>
<dbReference type="Pfam" id="PF01364">
    <property type="entry name" value="Peptidase_C25"/>
    <property type="match status" value="1"/>
</dbReference>
<dbReference type="EMBL" id="BARV01037190">
    <property type="protein sequence ID" value="GAI48410.1"/>
    <property type="molecule type" value="Genomic_DNA"/>
</dbReference>
<protein>
    <recommendedName>
        <fullName evidence="1">Gingipain domain-containing protein</fullName>
    </recommendedName>
</protein>
<dbReference type="AlphaFoldDB" id="X1QBK4"/>
<feature type="non-terminal residue" evidence="2">
    <location>
        <position position="221"/>
    </location>
</feature>
<dbReference type="Gene3D" id="3.40.50.1460">
    <property type="match status" value="1"/>
</dbReference>
<evidence type="ECO:0000313" key="2">
    <source>
        <dbReference type="EMBL" id="GAI48410.1"/>
    </source>
</evidence>
<reference evidence="2" key="1">
    <citation type="journal article" date="2014" name="Front. Microbiol.">
        <title>High frequency of phylogenetically diverse reductive dehalogenase-homologous genes in deep subseafloor sedimentary metagenomes.</title>
        <authorList>
            <person name="Kawai M."/>
            <person name="Futagami T."/>
            <person name="Toyoda A."/>
            <person name="Takaki Y."/>
            <person name="Nishi S."/>
            <person name="Hori S."/>
            <person name="Arai W."/>
            <person name="Tsubouchi T."/>
            <person name="Morono Y."/>
            <person name="Uchiyama I."/>
            <person name="Ito T."/>
            <person name="Fujiyama A."/>
            <person name="Inagaki F."/>
            <person name="Takami H."/>
        </authorList>
    </citation>
    <scope>NUCLEOTIDE SEQUENCE</scope>
    <source>
        <strain evidence="2">Expedition CK06-06</strain>
    </source>
</reference>
<comment type="caution">
    <text evidence="2">The sequence shown here is derived from an EMBL/GenBank/DDBJ whole genome shotgun (WGS) entry which is preliminary data.</text>
</comment>
<feature type="non-terminal residue" evidence="2">
    <location>
        <position position="1"/>
    </location>
</feature>
<dbReference type="GO" id="GO:0006508">
    <property type="term" value="P:proteolysis"/>
    <property type="evidence" value="ECO:0007669"/>
    <property type="project" value="InterPro"/>
</dbReference>
<dbReference type="InterPro" id="IPR001769">
    <property type="entry name" value="Gingipain"/>
</dbReference>
<accession>X1QBK4</accession>